<evidence type="ECO:0000256" key="3">
    <source>
        <dbReference type="ARBA" id="ARBA00008936"/>
    </source>
</evidence>
<dbReference type="CDD" id="cd01132">
    <property type="entry name" value="F1-ATPase_alpha_CD"/>
    <property type="match status" value="1"/>
</dbReference>
<comment type="function">
    <text evidence="1 14">Produces ATP from ADP in the presence of a proton gradient across the membrane. The alpha chain is a regulatory subunit.</text>
</comment>
<dbReference type="HAMAP" id="MF_01346">
    <property type="entry name" value="ATP_synth_alpha_bact"/>
    <property type="match status" value="1"/>
</dbReference>
<dbReference type="Gene3D" id="1.20.150.20">
    <property type="entry name" value="ATP synthase alpha/beta chain, C-terminal domain"/>
    <property type="match status" value="1"/>
</dbReference>
<evidence type="ECO:0000313" key="18">
    <source>
        <dbReference type="EMBL" id="SEN51455.1"/>
    </source>
</evidence>
<evidence type="ECO:0000256" key="7">
    <source>
        <dbReference type="ARBA" id="ARBA00022781"/>
    </source>
</evidence>
<dbReference type="InterPro" id="IPR027417">
    <property type="entry name" value="P-loop_NTPase"/>
</dbReference>
<dbReference type="EMBL" id="FOBW01000014">
    <property type="protein sequence ID" value="SEN51455.1"/>
    <property type="molecule type" value="Genomic_DNA"/>
</dbReference>
<feature type="domain" description="ATP synthase alpha subunit C-terminal" evidence="16">
    <location>
        <begin position="371"/>
        <end position="491"/>
    </location>
</feature>
<keyword evidence="8 14" id="KW-0067">ATP-binding</keyword>
<dbReference type="AlphaFoldDB" id="A0A1H8H5P8"/>
<dbReference type="PANTHER" id="PTHR48082">
    <property type="entry name" value="ATP SYNTHASE SUBUNIT ALPHA, MITOCHONDRIAL"/>
    <property type="match status" value="1"/>
</dbReference>
<evidence type="ECO:0000256" key="14">
    <source>
        <dbReference type="HAMAP-Rule" id="MF_01346"/>
    </source>
</evidence>
<dbReference type="InterPro" id="IPR036121">
    <property type="entry name" value="ATPase_F1/V1/A1_a/bsu_N_sf"/>
</dbReference>
<dbReference type="NCBIfam" id="NF009884">
    <property type="entry name" value="PRK13343.1"/>
    <property type="match status" value="1"/>
</dbReference>
<dbReference type="Pfam" id="PF02874">
    <property type="entry name" value="ATP-synt_ab_N"/>
    <property type="match status" value="1"/>
</dbReference>
<keyword evidence="11 14" id="KW-0472">Membrane</keyword>
<accession>A0A1H8H5P8</accession>
<dbReference type="InterPro" id="IPR020003">
    <property type="entry name" value="ATPase_a/bsu_AS"/>
</dbReference>
<evidence type="ECO:0000256" key="5">
    <source>
        <dbReference type="ARBA" id="ARBA00022475"/>
    </source>
</evidence>
<comment type="subcellular location">
    <subcellularLocation>
        <location evidence="14">Cell membrane</location>
        <topology evidence="14">Peripheral membrane protein</topology>
    </subcellularLocation>
    <subcellularLocation>
        <location evidence="2">Membrane</location>
        <topology evidence="2">Peripheral membrane protein</topology>
    </subcellularLocation>
</comment>
<dbReference type="FunFam" id="3.40.50.300:FF:000002">
    <property type="entry name" value="ATP synthase subunit alpha"/>
    <property type="match status" value="1"/>
</dbReference>
<proteinExistence type="inferred from homology"/>
<dbReference type="Gene3D" id="3.40.50.300">
    <property type="entry name" value="P-loop containing nucleotide triphosphate hydrolases"/>
    <property type="match status" value="1"/>
</dbReference>
<dbReference type="FunFam" id="2.40.30.20:FF:000001">
    <property type="entry name" value="ATP synthase subunit alpha"/>
    <property type="match status" value="1"/>
</dbReference>
<evidence type="ECO:0000256" key="13">
    <source>
        <dbReference type="ARBA" id="ARBA00023310"/>
    </source>
</evidence>
<dbReference type="GO" id="GO:0005886">
    <property type="term" value="C:plasma membrane"/>
    <property type="evidence" value="ECO:0007669"/>
    <property type="project" value="UniProtKB-SubCell"/>
</dbReference>
<evidence type="ECO:0000256" key="8">
    <source>
        <dbReference type="ARBA" id="ARBA00022840"/>
    </source>
</evidence>
<dbReference type="GO" id="GO:0005524">
    <property type="term" value="F:ATP binding"/>
    <property type="evidence" value="ECO:0007669"/>
    <property type="project" value="UniProtKB-UniRule"/>
</dbReference>
<dbReference type="OrthoDB" id="9803053at2"/>
<keyword evidence="7 14" id="KW-0375">Hydrogen ion transport</keyword>
<organism evidence="18 19">
    <name type="scientific">Mesobacillus persicus</name>
    <dbReference type="NCBI Taxonomy" id="930146"/>
    <lineage>
        <taxon>Bacteria</taxon>
        <taxon>Bacillati</taxon>
        <taxon>Bacillota</taxon>
        <taxon>Bacilli</taxon>
        <taxon>Bacillales</taxon>
        <taxon>Bacillaceae</taxon>
        <taxon>Mesobacillus</taxon>
    </lineage>
</organism>
<evidence type="ECO:0000256" key="11">
    <source>
        <dbReference type="ARBA" id="ARBA00023136"/>
    </source>
</evidence>
<keyword evidence="6 14" id="KW-0547">Nucleotide-binding</keyword>
<comment type="similarity">
    <text evidence="3 14">Belongs to the ATPase alpha/beta chains family.</text>
</comment>
<dbReference type="InterPro" id="IPR000793">
    <property type="entry name" value="ATP_synth_asu_C"/>
</dbReference>
<keyword evidence="19" id="KW-1185">Reference proteome</keyword>
<dbReference type="SUPFAM" id="SSF50615">
    <property type="entry name" value="N-terminal domain of alpha and beta subunits of F1 ATP synthase"/>
    <property type="match status" value="1"/>
</dbReference>
<evidence type="ECO:0000256" key="6">
    <source>
        <dbReference type="ARBA" id="ARBA00022741"/>
    </source>
</evidence>
<keyword evidence="12 14" id="KW-0139">CF(1)</keyword>
<dbReference type="PROSITE" id="PS00152">
    <property type="entry name" value="ATPASE_ALPHA_BETA"/>
    <property type="match status" value="1"/>
</dbReference>
<dbReference type="STRING" id="930146.SAMN05192533_11493"/>
<gene>
    <name evidence="14" type="primary">atpA</name>
    <name evidence="18" type="ORF">SAMN05192533_11493</name>
</gene>
<dbReference type="GO" id="GO:0043531">
    <property type="term" value="F:ADP binding"/>
    <property type="evidence" value="ECO:0007669"/>
    <property type="project" value="TreeGrafter"/>
</dbReference>
<dbReference type="InterPro" id="IPR005294">
    <property type="entry name" value="ATP_synth_F1_asu"/>
</dbReference>
<dbReference type="Pfam" id="PF00306">
    <property type="entry name" value="ATP-synt_ab_C"/>
    <property type="match status" value="1"/>
</dbReference>
<keyword evidence="4 14" id="KW-0813">Transport</keyword>
<dbReference type="Gene3D" id="2.40.30.20">
    <property type="match status" value="1"/>
</dbReference>
<dbReference type="InterPro" id="IPR000194">
    <property type="entry name" value="ATPase_F1/V1/A1_a/bsu_nucl-bd"/>
</dbReference>
<feature type="domain" description="ATPase F1/V1/A1 complex alpha/beta subunit N-terminal" evidence="17">
    <location>
        <begin position="25"/>
        <end position="92"/>
    </location>
</feature>
<evidence type="ECO:0000313" key="19">
    <source>
        <dbReference type="Proteomes" id="UP000198553"/>
    </source>
</evidence>
<evidence type="ECO:0000256" key="9">
    <source>
        <dbReference type="ARBA" id="ARBA00022967"/>
    </source>
</evidence>
<evidence type="ECO:0000256" key="2">
    <source>
        <dbReference type="ARBA" id="ARBA00004170"/>
    </source>
</evidence>
<dbReference type="InterPro" id="IPR038376">
    <property type="entry name" value="ATP_synth_asu_C_sf"/>
</dbReference>
<dbReference type="FunFam" id="1.20.150.20:FF:000001">
    <property type="entry name" value="ATP synthase subunit alpha"/>
    <property type="match status" value="1"/>
</dbReference>
<dbReference type="InterPro" id="IPR033732">
    <property type="entry name" value="ATP_synth_F1_a_nt-bd_dom"/>
</dbReference>
<evidence type="ECO:0000259" key="17">
    <source>
        <dbReference type="Pfam" id="PF02874"/>
    </source>
</evidence>
<dbReference type="InterPro" id="IPR023366">
    <property type="entry name" value="ATP_synth_asu-like_sf"/>
</dbReference>
<dbReference type="SUPFAM" id="SSF47917">
    <property type="entry name" value="C-terminal domain of alpha and beta subunits of F1 ATP synthase"/>
    <property type="match status" value="1"/>
</dbReference>
<evidence type="ECO:0000256" key="10">
    <source>
        <dbReference type="ARBA" id="ARBA00023065"/>
    </source>
</evidence>
<feature type="binding site" evidence="14">
    <location>
        <begin position="169"/>
        <end position="176"/>
    </location>
    <ligand>
        <name>ATP</name>
        <dbReference type="ChEBI" id="CHEBI:30616"/>
    </ligand>
</feature>
<dbReference type="CDD" id="cd18113">
    <property type="entry name" value="ATP-synt_F1_alpha_C"/>
    <property type="match status" value="1"/>
</dbReference>
<dbReference type="GO" id="GO:0045259">
    <property type="term" value="C:proton-transporting ATP synthase complex"/>
    <property type="evidence" value="ECO:0007669"/>
    <property type="project" value="UniProtKB-KW"/>
</dbReference>
<dbReference type="EC" id="7.1.2.2" evidence="14"/>
<keyword evidence="10 14" id="KW-0406">Ion transport</keyword>
<evidence type="ECO:0000256" key="12">
    <source>
        <dbReference type="ARBA" id="ARBA00023196"/>
    </source>
</evidence>
<dbReference type="CDD" id="cd18116">
    <property type="entry name" value="ATP-synt_F1_alpha_N"/>
    <property type="match status" value="1"/>
</dbReference>
<evidence type="ECO:0000259" key="16">
    <source>
        <dbReference type="Pfam" id="PF00306"/>
    </source>
</evidence>
<dbReference type="GO" id="GO:0046933">
    <property type="term" value="F:proton-transporting ATP synthase activity, rotational mechanism"/>
    <property type="evidence" value="ECO:0007669"/>
    <property type="project" value="UniProtKB-UniRule"/>
</dbReference>
<sequence>MSIKAEEISALLKSQIENYQAEIQVSDVGTVISVGDGIARVHGLDNAMAGELVEFSNGVMGMAQNLEENNVGIIILGPFTEIREGDEVRRTGRIMEVPVGEELIGRVVNSLGQPVDGLGPINTTKTRPIEYNAPGVMDRKSVHEPLQTGIKAIDALVPIGRGQRELIIGDRQTGKTSVAIDTILNQKGQDMICIYVAIGQKESTVRNAVETLRKNGALEYSIVVTAAASQPAPLLYLAPYAGVTMAEEFMYQGKHVLVIYDDLTKQASAYRELSLLLRRPPGREAYPGDVFYLHSRLLERAAKLSDAKGSGSITALPFIETQAGDVSAYIPTNVISITDGQIFLQSDLFFSGVRPAINAGLSVSRVGGSAQIKAMKKVAGTLRLDLASYRELESFAQFGSDLDKATQAKLNRGARTVEVLKQDLNKPLSVEKQVAILYALTKGFLDDIPLTDIRRFESEFHAWLDTNRKEVLDHIKNTKELPKDEDMVAAINDFKKTFAVSE</sequence>
<protein>
    <recommendedName>
        <fullName evidence="14">ATP synthase subunit alpha</fullName>
        <ecNumber evidence="14">7.1.2.2</ecNumber>
    </recommendedName>
    <alternativeName>
        <fullName evidence="14">ATP synthase F1 sector subunit alpha</fullName>
    </alternativeName>
    <alternativeName>
        <fullName evidence="14">F-ATPase subunit alpha</fullName>
    </alternativeName>
</protein>
<dbReference type="NCBIfam" id="TIGR00962">
    <property type="entry name" value="atpA"/>
    <property type="match status" value="1"/>
</dbReference>
<feature type="domain" description="ATPase F1/V1/A1 complex alpha/beta subunit nucleotide-binding" evidence="15">
    <location>
        <begin position="149"/>
        <end position="364"/>
    </location>
</feature>
<dbReference type="Pfam" id="PF00006">
    <property type="entry name" value="ATP-synt_ab"/>
    <property type="match status" value="1"/>
</dbReference>
<keyword evidence="13 14" id="KW-0066">ATP synthesis</keyword>
<comment type="catalytic activity">
    <reaction evidence="14">
        <text>ATP + H2O + 4 H(+)(in) = ADP + phosphate + 5 H(+)(out)</text>
        <dbReference type="Rhea" id="RHEA:57720"/>
        <dbReference type="ChEBI" id="CHEBI:15377"/>
        <dbReference type="ChEBI" id="CHEBI:15378"/>
        <dbReference type="ChEBI" id="CHEBI:30616"/>
        <dbReference type="ChEBI" id="CHEBI:43474"/>
        <dbReference type="ChEBI" id="CHEBI:456216"/>
        <dbReference type="EC" id="7.1.2.2"/>
    </reaction>
</comment>
<feature type="site" description="Required for activity" evidence="14">
    <location>
        <position position="362"/>
    </location>
</feature>
<dbReference type="RefSeq" id="WP_090748816.1">
    <property type="nucleotide sequence ID" value="NZ_FOBW01000014.1"/>
</dbReference>
<dbReference type="PANTHER" id="PTHR48082:SF2">
    <property type="entry name" value="ATP SYNTHASE SUBUNIT ALPHA, MITOCHONDRIAL"/>
    <property type="match status" value="1"/>
</dbReference>
<name>A0A1H8H5P8_9BACI</name>
<dbReference type="InterPro" id="IPR004100">
    <property type="entry name" value="ATPase_F1/V1/A1_a/bsu_N"/>
</dbReference>
<dbReference type="SUPFAM" id="SSF52540">
    <property type="entry name" value="P-loop containing nucleoside triphosphate hydrolases"/>
    <property type="match status" value="1"/>
</dbReference>
<keyword evidence="5 14" id="KW-1003">Cell membrane</keyword>
<dbReference type="PIRSF" id="PIRSF039088">
    <property type="entry name" value="F_ATPase_subunit_alpha"/>
    <property type="match status" value="1"/>
</dbReference>
<keyword evidence="9 14" id="KW-1278">Translocase</keyword>
<evidence type="ECO:0000259" key="15">
    <source>
        <dbReference type="Pfam" id="PF00006"/>
    </source>
</evidence>
<dbReference type="Proteomes" id="UP000198553">
    <property type="component" value="Unassembled WGS sequence"/>
</dbReference>
<reference evidence="19" key="1">
    <citation type="submission" date="2016-10" db="EMBL/GenBank/DDBJ databases">
        <authorList>
            <person name="Varghese N."/>
            <person name="Submissions S."/>
        </authorList>
    </citation>
    <scope>NUCLEOTIDE SEQUENCE [LARGE SCALE GENOMIC DNA]</scope>
    <source>
        <strain evidence="19">B48,IBRC-M 10115,DSM 25386,CECT 8001</strain>
    </source>
</reference>
<evidence type="ECO:0000256" key="4">
    <source>
        <dbReference type="ARBA" id="ARBA00022448"/>
    </source>
</evidence>
<evidence type="ECO:0000256" key="1">
    <source>
        <dbReference type="ARBA" id="ARBA00003784"/>
    </source>
</evidence>